<name>A0A974HLS2_XENLA</name>
<evidence type="ECO:0000313" key="1">
    <source>
        <dbReference type="EMBL" id="OCT82832.1"/>
    </source>
</evidence>
<accession>A0A974HLS2</accession>
<protein>
    <submittedName>
        <fullName evidence="1">Uncharacterized protein</fullName>
    </submittedName>
</protein>
<reference evidence="2" key="1">
    <citation type="journal article" date="2016" name="Nature">
        <title>Genome evolution in the allotetraploid frog Xenopus laevis.</title>
        <authorList>
            <person name="Session A.M."/>
            <person name="Uno Y."/>
            <person name="Kwon T."/>
            <person name="Chapman J.A."/>
            <person name="Toyoda A."/>
            <person name="Takahashi S."/>
            <person name="Fukui A."/>
            <person name="Hikosaka A."/>
            <person name="Suzuki A."/>
            <person name="Kondo M."/>
            <person name="van Heeringen S.J."/>
            <person name="Quigley I."/>
            <person name="Heinz S."/>
            <person name="Ogino H."/>
            <person name="Ochi H."/>
            <person name="Hellsten U."/>
            <person name="Lyons J.B."/>
            <person name="Simakov O."/>
            <person name="Putnam N."/>
            <person name="Stites J."/>
            <person name="Kuroki Y."/>
            <person name="Tanaka T."/>
            <person name="Michiue T."/>
            <person name="Watanabe M."/>
            <person name="Bogdanovic O."/>
            <person name="Lister R."/>
            <person name="Georgiou G."/>
            <person name="Paranjpe S.S."/>
            <person name="van Kruijsbergen I."/>
            <person name="Shu S."/>
            <person name="Carlson J."/>
            <person name="Kinoshita T."/>
            <person name="Ohta Y."/>
            <person name="Mawaribuchi S."/>
            <person name="Jenkins J."/>
            <person name="Grimwood J."/>
            <person name="Schmutz J."/>
            <person name="Mitros T."/>
            <person name="Mozaffari S.V."/>
            <person name="Suzuki Y."/>
            <person name="Haramoto Y."/>
            <person name="Yamamoto T.S."/>
            <person name="Takagi C."/>
            <person name="Heald R."/>
            <person name="Miller K."/>
            <person name="Haudenschild C."/>
            <person name="Kitzman J."/>
            <person name="Nakayama T."/>
            <person name="Izutsu Y."/>
            <person name="Robert J."/>
            <person name="Fortriede J."/>
            <person name="Burns K."/>
            <person name="Lotay V."/>
            <person name="Karimi K."/>
            <person name="Yasuoka Y."/>
            <person name="Dichmann D.S."/>
            <person name="Flajnik M.F."/>
            <person name="Houston D.W."/>
            <person name="Shendure J."/>
            <person name="DuPasquier L."/>
            <person name="Vize P.D."/>
            <person name="Zorn A.M."/>
            <person name="Ito M."/>
            <person name="Marcotte E.M."/>
            <person name="Wallingford J.B."/>
            <person name="Ito Y."/>
            <person name="Asashima M."/>
            <person name="Ueno N."/>
            <person name="Matsuda Y."/>
            <person name="Veenstra G.J."/>
            <person name="Fujiyama A."/>
            <person name="Harland R.M."/>
            <person name="Taira M."/>
            <person name="Rokhsar D.S."/>
        </authorList>
    </citation>
    <scope>NUCLEOTIDE SEQUENCE [LARGE SCALE GENOMIC DNA]</scope>
    <source>
        <strain evidence="2">J</strain>
    </source>
</reference>
<evidence type="ECO:0000313" key="2">
    <source>
        <dbReference type="Proteomes" id="UP000694892"/>
    </source>
</evidence>
<dbReference type="Proteomes" id="UP000694892">
    <property type="component" value="Chromosome 4S"/>
</dbReference>
<sequence>MSAVLRVVNVFVPLSISKMLGGMNTSCSNPHSLTPSQPPAHRCNFPSVTRTSFLEAAVPTHQCLLSQATPARFTELKARLGRWEQPYIIFSSDSVLASGYP</sequence>
<proteinExistence type="predicted"/>
<organism evidence="1 2">
    <name type="scientific">Xenopus laevis</name>
    <name type="common">African clawed frog</name>
    <dbReference type="NCBI Taxonomy" id="8355"/>
    <lineage>
        <taxon>Eukaryota</taxon>
        <taxon>Metazoa</taxon>
        <taxon>Chordata</taxon>
        <taxon>Craniata</taxon>
        <taxon>Vertebrata</taxon>
        <taxon>Euteleostomi</taxon>
        <taxon>Amphibia</taxon>
        <taxon>Batrachia</taxon>
        <taxon>Anura</taxon>
        <taxon>Pipoidea</taxon>
        <taxon>Pipidae</taxon>
        <taxon>Xenopodinae</taxon>
        <taxon>Xenopus</taxon>
        <taxon>Xenopus</taxon>
    </lineage>
</organism>
<dbReference type="EMBL" id="CM004473">
    <property type="protein sequence ID" value="OCT82832.1"/>
    <property type="molecule type" value="Genomic_DNA"/>
</dbReference>
<dbReference type="AlphaFoldDB" id="A0A974HLS2"/>
<gene>
    <name evidence="1" type="ORF">XELAEV_18025366mg</name>
</gene>